<evidence type="ECO:0000256" key="1">
    <source>
        <dbReference type="ARBA" id="ARBA00006174"/>
    </source>
</evidence>
<feature type="domain" description="MmgE/PrpD C-terminal" evidence="3">
    <location>
        <begin position="269"/>
        <end position="435"/>
    </location>
</feature>
<dbReference type="InterPro" id="IPR045337">
    <property type="entry name" value="MmgE_PrpD_C"/>
</dbReference>
<dbReference type="Proteomes" id="UP000249700">
    <property type="component" value="Unassembled WGS sequence"/>
</dbReference>
<dbReference type="RefSeq" id="WP_258395867.1">
    <property type="nucleotide sequence ID" value="NZ_QLSX01000001.1"/>
</dbReference>
<dbReference type="SUPFAM" id="SSF103378">
    <property type="entry name" value="2-methylcitrate dehydratase PrpD"/>
    <property type="match status" value="1"/>
</dbReference>
<dbReference type="AlphaFoldDB" id="A0A328XYH8"/>
<sequence length="449" mass="48377">MPELTKQELTAHEPPTKDQAPLAWMHRVDLSTLDEADLHQAKRCLLDLLGVAAGATRTALADKAARFVTTQHGGDRPLLFAPGQASPTGVALHGAWLIDALDAHDGQVLTKGHSGVALLPGLLALPEVAQLSGRDFLALLVYGYEIATRAGIALHAQSPDYHTSGAWNALGVAAVAARLRGFDIETLHHALGIAEFYGPRSQMMRCIDHPTMLKDGSGWGAMTGISAALLAEEGFSGAPALTVTAPQVASIWQDLGERWYVHEQYFKAYPVCRWAQPAVEAVLALPADKRDPARIARIEIATFHEGKRLHVTHPATTEQAQYSLPWSVACALGRGTVDVAGVCDELEALDLKALASKVEIHEDEAFNARFPAERWARAKLHLDSGEVIESADFEARGNPDKPLSDAEVIDKYQALAEPVLGERATRLREVVMSLEARNASELLGLLSAP</sequence>
<gene>
    <name evidence="4" type="ORF">BCL93_101191</name>
</gene>
<comment type="caution">
    <text evidence="4">The sequence shown here is derived from an EMBL/GenBank/DDBJ whole genome shotgun (WGS) entry which is preliminary data.</text>
</comment>
<protein>
    <submittedName>
        <fullName evidence="4">2-methylcitrate dehydratase PrpD</fullName>
    </submittedName>
</protein>
<dbReference type="InterPro" id="IPR036148">
    <property type="entry name" value="MmgE/PrpD_sf"/>
</dbReference>
<feature type="domain" description="MmgE/PrpD N-terminal" evidence="2">
    <location>
        <begin position="24"/>
        <end position="242"/>
    </location>
</feature>
<evidence type="ECO:0000259" key="3">
    <source>
        <dbReference type="Pfam" id="PF19305"/>
    </source>
</evidence>
<dbReference type="InterPro" id="IPR042188">
    <property type="entry name" value="MmgE/PrpD_sf_2"/>
</dbReference>
<proteinExistence type="inferred from homology"/>
<dbReference type="PANTHER" id="PTHR16943">
    <property type="entry name" value="2-METHYLCITRATE DEHYDRATASE-RELATED"/>
    <property type="match status" value="1"/>
</dbReference>
<comment type="similarity">
    <text evidence="1">Belongs to the PrpD family.</text>
</comment>
<dbReference type="Pfam" id="PF19305">
    <property type="entry name" value="MmgE_PrpD_C"/>
    <property type="match status" value="1"/>
</dbReference>
<name>A0A328XYH8_9GAMM</name>
<organism evidence="4 5">
    <name type="scientific">Onishia taeanensis</name>
    <dbReference type="NCBI Taxonomy" id="284577"/>
    <lineage>
        <taxon>Bacteria</taxon>
        <taxon>Pseudomonadati</taxon>
        <taxon>Pseudomonadota</taxon>
        <taxon>Gammaproteobacteria</taxon>
        <taxon>Oceanospirillales</taxon>
        <taxon>Halomonadaceae</taxon>
        <taxon>Onishia</taxon>
    </lineage>
</organism>
<dbReference type="InterPro" id="IPR005656">
    <property type="entry name" value="MmgE_PrpD"/>
</dbReference>
<dbReference type="PANTHER" id="PTHR16943:SF8">
    <property type="entry name" value="2-METHYLCITRATE DEHYDRATASE"/>
    <property type="match status" value="1"/>
</dbReference>
<evidence type="ECO:0000313" key="4">
    <source>
        <dbReference type="EMBL" id="RAR64372.1"/>
    </source>
</evidence>
<evidence type="ECO:0000313" key="5">
    <source>
        <dbReference type="Proteomes" id="UP000249700"/>
    </source>
</evidence>
<evidence type="ECO:0000259" key="2">
    <source>
        <dbReference type="Pfam" id="PF03972"/>
    </source>
</evidence>
<dbReference type="Gene3D" id="1.10.4100.10">
    <property type="entry name" value="2-methylcitrate dehydratase PrpD"/>
    <property type="match status" value="1"/>
</dbReference>
<dbReference type="InterPro" id="IPR042183">
    <property type="entry name" value="MmgE/PrpD_sf_1"/>
</dbReference>
<dbReference type="InterPro" id="IPR045336">
    <property type="entry name" value="MmgE_PrpD_N"/>
</dbReference>
<reference evidence="4 5" key="1">
    <citation type="submission" date="2018-06" db="EMBL/GenBank/DDBJ databases">
        <title>Comparative analysis of microorganisms from saline springs in Andes Mountain Range, Colombia.</title>
        <authorList>
            <person name="Rubin E."/>
        </authorList>
    </citation>
    <scope>NUCLEOTIDE SEQUENCE [LARGE SCALE GENOMIC DNA]</scope>
    <source>
        <strain evidence="4 5">USBA-857</strain>
    </source>
</reference>
<dbReference type="GO" id="GO:0016829">
    <property type="term" value="F:lyase activity"/>
    <property type="evidence" value="ECO:0007669"/>
    <property type="project" value="InterPro"/>
</dbReference>
<dbReference type="EMBL" id="QLSX01000001">
    <property type="protein sequence ID" value="RAR64372.1"/>
    <property type="molecule type" value="Genomic_DNA"/>
</dbReference>
<dbReference type="Pfam" id="PF03972">
    <property type="entry name" value="MmgE_PrpD_N"/>
    <property type="match status" value="1"/>
</dbReference>
<dbReference type="Gene3D" id="3.30.1330.120">
    <property type="entry name" value="2-methylcitrate dehydratase PrpD"/>
    <property type="match status" value="1"/>
</dbReference>
<accession>A0A328XYH8</accession>